<name>A0A2S7TYE3_9BACT</name>
<dbReference type="EMBL" id="MQWA01000001">
    <property type="protein sequence ID" value="PQJ27082.1"/>
    <property type="molecule type" value="Genomic_DNA"/>
</dbReference>
<evidence type="ECO:0000313" key="1">
    <source>
        <dbReference type="EMBL" id="PQJ27082.1"/>
    </source>
</evidence>
<proteinExistence type="predicted"/>
<evidence type="ECO:0000313" key="2">
    <source>
        <dbReference type="Proteomes" id="UP000239907"/>
    </source>
</evidence>
<keyword evidence="2" id="KW-1185">Reference proteome</keyword>
<protein>
    <submittedName>
        <fullName evidence="1">Uncharacterized protein</fullName>
    </submittedName>
</protein>
<dbReference type="AlphaFoldDB" id="A0A2S7TYE3"/>
<gene>
    <name evidence="1" type="ORF">BSZ32_00230</name>
</gene>
<sequence length="64" mass="7597">MPKELEPVTRFRTRRRLTSGSFDLEADASSLEFEFKEFKEFKLTMLNFEQVEPSVLSSFYQLDP</sequence>
<organism evidence="1 2">
    <name type="scientific">Rubritalea profundi</name>
    <dbReference type="NCBI Taxonomy" id="1658618"/>
    <lineage>
        <taxon>Bacteria</taxon>
        <taxon>Pseudomonadati</taxon>
        <taxon>Verrucomicrobiota</taxon>
        <taxon>Verrucomicrobiia</taxon>
        <taxon>Verrucomicrobiales</taxon>
        <taxon>Rubritaleaceae</taxon>
        <taxon>Rubritalea</taxon>
    </lineage>
</organism>
<reference evidence="1 2" key="1">
    <citation type="submission" date="2016-12" db="EMBL/GenBank/DDBJ databases">
        <title>Study of bacterial adaptation to deep sea.</title>
        <authorList>
            <person name="Song J."/>
            <person name="Yoshizawa S."/>
            <person name="Kogure K."/>
        </authorList>
    </citation>
    <scope>NUCLEOTIDE SEQUENCE [LARGE SCALE GENOMIC DNA]</scope>
    <source>
        <strain evidence="1 2">SAORIC-165</strain>
    </source>
</reference>
<accession>A0A2S7TYE3</accession>
<dbReference type="Proteomes" id="UP000239907">
    <property type="component" value="Unassembled WGS sequence"/>
</dbReference>
<comment type="caution">
    <text evidence="1">The sequence shown here is derived from an EMBL/GenBank/DDBJ whole genome shotgun (WGS) entry which is preliminary data.</text>
</comment>